<organism evidence="1 2">
    <name type="scientific">Erwinia phage vB_EamM_Y3</name>
    <dbReference type="NCBI Taxonomy" id="1983553"/>
    <lineage>
        <taxon>Viruses</taxon>
        <taxon>Duplodnaviria</taxon>
        <taxon>Heunggongvirae</taxon>
        <taxon>Uroviricota</taxon>
        <taxon>Caudoviricetes</taxon>
        <taxon>Sasquatchvirus</taxon>
        <taxon>Sasquatchvirus Y3</taxon>
    </lineage>
</organism>
<sequence>MITFLLRALGLRYPSVYCALNNMRKDCVRISYDSYVVKNSSGLAEAINDYIKNTYDMVSPNDRDTASALRVNLLEGATNVHYPSVVWVTQSSLEILHVDYDQSDAYGA</sequence>
<gene>
    <name evidence="1" type="ORF">Y3_277</name>
</gene>
<name>A0A2H4IBI7_9CAUD</name>
<proteinExistence type="predicted"/>
<accession>A0A2H4IBI7</accession>
<reference evidence="1 2" key="1">
    <citation type="submission" date="2017-04" db="EMBL/GenBank/DDBJ databases">
        <authorList>
            <person name="Afonso C.L."/>
            <person name="Miller P.J."/>
            <person name="Scott M.A."/>
            <person name="Spackman E."/>
            <person name="Goraichik I."/>
            <person name="Dimitrov K.M."/>
            <person name="Suarez D.L."/>
            <person name="Swayne D.E."/>
        </authorList>
    </citation>
    <scope>NUCLEOTIDE SEQUENCE [LARGE SCALE GENOMIC DNA]</scope>
</reference>
<evidence type="ECO:0000313" key="1">
    <source>
        <dbReference type="EMBL" id="ARW58917.1"/>
    </source>
</evidence>
<keyword evidence="2" id="KW-1185">Reference proteome</keyword>
<evidence type="ECO:0000313" key="2">
    <source>
        <dbReference type="Proteomes" id="UP000240568"/>
    </source>
</evidence>
<dbReference type="Proteomes" id="UP000240568">
    <property type="component" value="Segment"/>
</dbReference>
<protein>
    <submittedName>
        <fullName evidence="1">Uncharacterized protein</fullName>
    </submittedName>
</protein>
<dbReference type="EMBL" id="KY984068">
    <property type="protein sequence ID" value="ARW58917.1"/>
    <property type="molecule type" value="Genomic_DNA"/>
</dbReference>